<proteinExistence type="predicted"/>
<gene>
    <name evidence="3" type="ORF">LMG26411_05612</name>
</gene>
<dbReference type="Gene3D" id="3.40.50.300">
    <property type="entry name" value="P-loop containing nucleotide triphosphate hydrolases"/>
    <property type="match status" value="2"/>
</dbReference>
<feature type="coiled-coil region" evidence="1">
    <location>
        <begin position="222"/>
        <end position="249"/>
    </location>
</feature>
<dbReference type="EMBL" id="CAJPVI010000041">
    <property type="protein sequence ID" value="CAG2157536.1"/>
    <property type="molecule type" value="Genomic_DNA"/>
</dbReference>
<dbReference type="RefSeq" id="WP_211956480.1">
    <property type="nucleotide sequence ID" value="NZ_CAJPVI010000041.1"/>
</dbReference>
<accession>A0ABM8TPU6</accession>
<evidence type="ECO:0000313" key="3">
    <source>
        <dbReference type="EMBL" id="CAG2157536.1"/>
    </source>
</evidence>
<protein>
    <recommendedName>
        <fullName evidence="2">Rad50/SbcC-type AAA domain-containing protein</fullName>
    </recommendedName>
</protein>
<dbReference type="PANTHER" id="PTHR32114:SF2">
    <property type="entry name" value="ABC TRANSPORTER ABCH.3"/>
    <property type="match status" value="1"/>
</dbReference>
<evidence type="ECO:0000256" key="1">
    <source>
        <dbReference type="SAM" id="Coils"/>
    </source>
</evidence>
<evidence type="ECO:0000259" key="2">
    <source>
        <dbReference type="Pfam" id="PF13476"/>
    </source>
</evidence>
<dbReference type="Pfam" id="PF13476">
    <property type="entry name" value="AAA_23"/>
    <property type="match status" value="1"/>
</dbReference>
<organism evidence="3 4">
    <name type="scientific">Cupriavidus numazuensis</name>
    <dbReference type="NCBI Taxonomy" id="221992"/>
    <lineage>
        <taxon>Bacteria</taxon>
        <taxon>Pseudomonadati</taxon>
        <taxon>Pseudomonadota</taxon>
        <taxon>Betaproteobacteria</taxon>
        <taxon>Burkholderiales</taxon>
        <taxon>Burkholderiaceae</taxon>
        <taxon>Cupriavidus</taxon>
    </lineage>
</organism>
<feature type="domain" description="Rad50/SbcC-type AAA" evidence="2">
    <location>
        <begin position="6"/>
        <end position="241"/>
    </location>
</feature>
<dbReference type="SUPFAM" id="SSF52540">
    <property type="entry name" value="P-loop containing nucleoside triphosphate hydrolases"/>
    <property type="match status" value="1"/>
</dbReference>
<dbReference type="InterPro" id="IPR027417">
    <property type="entry name" value="P-loop_NTPase"/>
</dbReference>
<dbReference type="PANTHER" id="PTHR32114">
    <property type="entry name" value="ABC TRANSPORTER ABCH.3"/>
    <property type="match status" value="1"/>
</dbReference>
<comment type="caution">
    <text evidence="3">The sequence shown here is derived from an EMBL/GenBank/DDBJ whole genome shotgun (WGS) entry which is preliminary data.</text>
</comment>
<keyword evidence="1" id="KW-0175">Coiled coil</keyword>
<sequence>MRPLHLTMQAFGPFSGTEAIDFTRLGEQAFFLIHGPTGAGKTTLLDAVCFALYGDTSGGERSAQAMRSANAAPGLRTEVALEFSLGEKRYRVVRSPAQERPKQRGEGMVNETPKAQLDAWEGDSWVSRAGQPAKVTEAVRDLLGFDSAQFRQVIVLPQGRFRELLTASSQARQSILERLFRTELYRRVEELLKGEAAGIKREAERIGDQRQALLGQFEMESTETLAAGIAQLQQELGDLQQQEQAARATLSAAQTALQGGEQVAARLRERADAQAAHDALLARKATVDEQRMRLQAARRAAQAWPAIQQLDTAQRDQQAAQAAVEQAAGALRQRQVEAGQAGERLHAEFGRGDVREAAQRRVMEFEALLPRARQLGSLRQSLEAAQTQQGDTVAARDRAAQALAQRQAELATSEDEQRRAQMLAAQAQALSLQLQAAQGRARQIARYRQTAQAVAKAGEALARSDAAATRAATGRETARAALATTESAWRTGQAARLAAALAAGDTCPVCGGTDHPSLAQHSGELVSDDALEHARIASHGADDLALRAANARHAAQADVERLSAQLAELDADLGDGVRGTVESTSQDLTAQTAQLERDLAAAQASAARLERMPAVIEERRSALATADDFHRKACTAVESAAQALAQLQGEWRAACAQLPEGSRDPEAIEAGLQQARKQMAALVATFEAAQAADKHAAAALARAEAASQSALATQVRTGERLQEARSTADAMLAAAGFADMAAFGAARLDAAAMDALDDAVRKYDEALAVAAHGLSRAIAAAEGLSAPDIDGLRTAASSAAAAVEDLVRRQADRGRMRDNLLQCQRQLDALAAANSEIEARYAVLGRLAEVANGNNPRRMTFQRFVLATLLDEVLEAASVRLLAMSRGRYTLQRVREQTDQRSAGGLDLEVFDYDTGAARPANTLSGGEGFLASLSLALGLADVVQSRSGGIQLDTLFVDEGFGTLDPESLDFAIRTLLDLQQAGRLVGIISHVAELRERIDVRLEVRPGTAGSRAVMQLP</sequence>
<dbReference type="Proteomes" id="UP000672657">
    <property type="component" value="Unassembled WGS sequence"/>
</dbReference>
<name>A0ABM8TPU6_9BURK</name>
<evidence type="ECO:0000313" key="4">
    <source>
        <dbReference type="Proteomes" id="UP000672657"/>
    </source>
</evidence>
<dbReference type="InterPro" id="IPR038729">
    <property type="entry name" value="Rad50/SbcC_AAA"/>
</dbReference>
<feature type="coiled-coil region" evidence="1">
    <location>
        <begin position="552"/>
        <end position="612"/>
    </location>
</feature>
<keyword evidence="4" id="KW-1185">Reference proteome</keyword>
<reference evidence="3 4" key="1">
    <citation type="submission" date="2021-03" db="EMBL/GenBank/DDBJ databases">
        <authorList>
            <person name="Peeters C."/>
        </authorList>
    </citation>
    <scope>NUCLEOTIDE SEQUENCE [LARGE SCALE GENOMIC DNA]</scope>
    <source>
        <strain evidence="3 4">LMG 26411</strain>
    </source>
</reference>